<proteinExistence type="predicted"/>
<dbReference type="Pfam" id="PF14389">
    <property type="entry name" value="Lzipper-MIP1"/>
    <property type="match status" value="1"/>
</dbReference>
<dbReference type="EMBL" id="CACTIH010007257">
    <property type="protein sequence ID" value="CAA3006155.1"/>
    <property type="molecule type" value="Genomic_DNA"/>
</dbReference>
<feature type="domain" description="Ternary complex factor MIP1 leucine-zipper" evidence="2">
    <location>
        <begin position="18"/>
        <end position="93"/>
    </location>
</feature>
<accession>A0A8S0TK67</accession>
<evidence type="ECO:0008006" key="5">
    <source>
        <dbReference type="Google" id="ProtNLM"/>
    </source>
</evidence>
<sequence>MGHLKNIEAKKRQLPPSEAQFFLKEEIIQLQRQLEDQIVVRTALEKAMNFQPLSDDPTNKSLNQTAGDLIKEIAVLEMEVAYLEKYLLSLYRRELSKRLSTFPTMDERENANVETLIRKLPEFSKPGLTSVKENSVSFVPPQDSIDNLHVKCNDILGAETLVDTGIGRSQSSLSQRSTCAYRTSPSQTVSEAVDLYHSLPLSMLERAKGSTSSASLAEQLGSGFPDRARETPNWLSEEMIKCISTIYFHLSDSPLINHEFSSAISHSSPVSKFSPRQCEENTWMNSPFYIGASKEFSGPFFAMVEVRGILRNRQRLNAVEDLLQYFRFLISRLAKVDPAKLKHEEKLAFWINVHNALVMHAFLVYGIPRGNLKRFSVVLKAAYNIGGHTVSIDIIQSSILGCRLPRPAQWLQSLFFPKAKFKAGDSQKAYAIHHPEARLHFALCLGCYSDPAVRLYSPKKVFQELEVAKEEYIQSNVKLHKEQRLLVPKNVEHYLKEMGLYPAGIAEVVDYSMLDSLRKNFQKPQHGKLWKKIEWIPHIFTFRFLLSYELIK</sequence>
<dbReference type="InterPro" id="IPR006869">
    <property type="entry name" value="DUF547"/>
</dbReference>
<dbReference type="PANTHER" id="PTHR23054:SF20">
    <property type="entry name" value="DUF547 DOMAIN-CONTAINING PROTEIN"/>
    <property type="match status" value="1"/>
</dbReference>
<dbReference type="InterPro" id="IPR025757">
    <property type="entry name" value="MIP1_Leuzipper"/>
</dbReference>
<name>A0A8S0TK67_OLEEU</name>
<reference evidence="3 4" key="1">
    <citation type="submission" date="2019-12" db="EMBL/GenBank/DDBJ databases">
        <authorList>
            <person name="Alioto T."/>
            <person name="Alioto T."/>
            <person name="Gomez Garrido J."/>
        </authorList>
    </citation>
    <scope>NUCLEOTIDE SEQUENCE [LARGE SCALE GENOMIC DNA]</scope>
</reference>
<keyword evidence="4" id="KW-1185">Reference proteome</keyword>
<dbReference type="PANTHER" id="PTHR23054">
    <property type="entry name" value="TERNARY COMPLEX FACTOR MIP1, LEUCINE-ZIPPER-RELATED"/>
    <property type="match status" value="1"/>
</dbReference>
<gene>
    <name evidence="3" type="ORF">OLEA9_A035768</name>
</gene>
<evidence type="ECO:0000313" key="4">
    <source>
        <dbReference type="Proteomes" id="UP000594638"/>
    </source>
</evidence>
<dbReference type="AlphaFoldDB" id="A0A8S0TK67"/>
<dbReference type="OrthoDB" id="418495at2759"/>
<dbReference type="Proteomes" id="UP000594638">
    <property type="component" value="Unassembled WGS sequence"/>
</dbReference>
<dbReference type="Gramene" id="OE9A035768T2">
    <property type="protein sequence ID" value="OE9A035768C2"/>
    <property type="gene ID" value="OE9A035768"/>
</dbReference>
<feature type="domain" description="DUF547" evidence="1">
    <location>
        <begin position="339"/>
        <end position="473"/>
    </location>
</feature>
<evidence type="ECO:0000259" key="1">
    <source>
        <dbReference type="Pfam" id="PF04784"/>
    </source>
</evidence>
<evidence type="ECO:0000313" key="3">
    <source>
        <dbReference type="EMBL" id="CAA3006155.1"/>
    </source>
</evidence>
<protein>
    <recommendedName>
        <fullName evidence="5">Electron transporter</fullName>
    </recommendedName>
</protein>
<dbReference type="Pfam" id="PF04784">
    <property type="entry name" value="DUF547"/>
    <property type="match status" value="1"/>
</dbReference>
<organism evidence="3 4">
    <name type="scientific">Olea europaea subsp. europaea</name>
    <dbReference type="NCBI Taxonomy" id="158383"/>
    <lineage>
        <taxon>Eukaryota</taxon>
        <taxon>Viridiplantae</taxon>
        <taxon>Streptophyta</taxon>
        <taxon>Embryophyta</taxon>
        <taxon>Tracheophyta</taxon>
        <taxon>Spermatophyta</taxon>
        <taxon>Magnoliopsida</taxon>
        <taxon>eudicotyledons</taxon>
        <taxon>Gunneridae</taxon>
        <taxon>Pentapetalae</taxon>
        <taxon>asterids</taxon>
        <taxon>lamiids</taxon>
        <taxon>Lamiales</taxon>
        <taxon>Oleaceae</taxon>
        <taxon>Oleeae</taxon>
        <taxon>Olea</taxon>
    </lineage>
</organism>
<evidence type="ECO:0000259" key="2">
    <source>
        <dbReference type="Pfam" id="PF14389"/>
    </source>
</evidence>
<comment type="caution">
    <text evidence="3">The sequence shown here is derived from an EMBL/GenBank/DDBJ whole genome shotgun (WGS) entry which is preliminary data.</text>
</comment>